<name>A0AA96WJP8_9CYAN</name>
<protein>
    <submittedName>
        <fullName evidence="1">Uncharacterized protein</fullName>
    </submittedName>
</protein>
<dbReference type="EMBL" id="CP053586">
    <property type="protein sequence ID" value="WNZ25910.1"/>
    <property type="molecule type" value="Genomic_DNA"/>
</dbReference>
<gene>
    <name evidence="1" type="ORF">HJG54_25830</name>
</gene>
<organism evidence="1">
    <name type="scientific">Leptolyngbya sp. NK1-12</name>
    <dbReference type="NCBI Taxonomy" id="2547451"/>
    <lineage>
        <taxon>Bacteria</taxon>
        <taxon>Bacillati</taxon>
        <taxon>Cyanobacteriota</taxon>
        <taxon>Cyanophyceae</taxon>
        <taxon>Leptolyngbyales</taxon>
        <taxon>Leptolyngbyaceae</taxon>
        <taxon>Leptolyngbya group</taxon>
        <taxon>Leptolyngbya</taxon>
    </lineage>
</organism>
<dbReference type="AlphaFoldDB" id="A0AA96WJP8"/>
<proteinExistence type="predicted"/>
<reference evidence="1" key="1">
    <citation type="submission" date="2020-05" db="EMBL/GenBank/DDBJ databases">
        <authorList>
            <person name="Zhu T."/>
            <person name="Keshari N."/>
            <person name="Lu X."/>
        </authorList>
    </citation>
    <scope>NUCLEOTIDE SEQUENCE</scope>
    <source>
        <strain evidence="1">NK1-12</strain>
    </source>
</reference>
<sequence length="58" mass="7185">MIRLTTKFNVQESCYLDVRDYTWMMLKKFWQFSNFYGEYCSLPPSQRQQFLQSRQSTK</sequence>
<evidence type="ECO:0000313" key="1">
    <source>
        <dbReference type="EMBL" id="WNZ25910.1"/>
    </source>
</evidence>
<dbReference type="RefSeq" id="WP_316432096.1">
    <property type="nucleotide sequence ID" value="NZ_CP053586.1"/>
</dbReference>
<accession>A0AA96WJP8</accession>